<organism evidence="1 2">
    <name type="scientific">Anaerostipes hominis</name>
    <name type="common">ex Liu et al. 2021</name>
    <dbReference type="NCBI Taxonomy" id="2763018"/>
    <lineage>
        <taxon>Bacteria</taxon>
        <taxon>Bacillati</taxon>
        <taxon>Bacillota</taxon>
        <taxon>Clostridia</taxon>
        <taxon>Lachnospirales</taxon>
        <taxon>Lachnospiraceae</taxon>
        <taxon>Anaerostipes</taxon>
    </lineage>
</organism>
<dbReference type="Proteomes" id="UP000635828">
    <property type="component" value="Unassembled WGS sequence"/>
</dbReference>
<dbReference type="RefSeq" id="WP_024729131.1">
    <property type="nucleotide sequence ID" value="NZ_JACOOS010000010.1"/>
</dbReference>
<accession>A0ABR7FRL2</accession>
<comment type="caution">
    <text evidence="1">The sequence shown here is derived from an EMBL/GenBank/DDBJ whole genome shotgun (WGS) entry which is preliminary data.</text>
</comment>
<evidence type="ECO:0000313" key="2">
    <source>
        <dbReference type="Proteomes" id="UP000635828"/>
    </source>
</evidence>
<gene>
    <name evidence="1" type="ORF">H8S22_09615</name>
</gene>
<protein>
    <submittedName>
        <fullName evidence="1">Uncharacterized protein</fullName>
    </submittedName>
</protein>
<evidence type="ECO:0000313" key="1">
    <source>
        <dbReference type="EMBL" id="MBC5677849.1"/>
    </source>
</evidence>
<keyword evidence="2" id="KW-1185">Reference proteome</keyword>
<dbReference type="EMBL" id="JACOOS010000010">
    <property type="protein sequence ID" value="MBC5677849.1"/>
    <property type="molecule type" value="Genomic_DNA"/>
</dbReference>
<name>A0ABR7FRL2_9FIRM</name>
<reference evidence="1 2" key="1">
    <citation type="submission" date="2020-08" db="EMBL/GenBank/DDBJ databases">
        <title>Genome public.</title>
        <authorList>
            <person name="Liu C."/>
            <person name="Sun Q."/>
        </authorList>
    </citation>
    <scope>NUCLEOTIDE SEQUENCE [LARGE SCALE GENOMIC DNA]</scope>
    <source>
        <strain evidence="1 2">NSJ-7</strain>
    </source>
</reference>
<sequence>MRISDDLEEMRLLPIHVEAAVFGSGRNVSMANINENYRSLLAAPAGDDMESKTFTGNNSPEEPGVHLHFILPEEFTHGSQQEEGGDIVYPDFPNRWTVTRIAVLESEGKEPVLTRKNWILESDLLSAFPDSDKQYTSIGYHDPKKPYRFLGKMRDCDGVITSPGEHLPHLSAVSTGKPHFSGYYPECKNVLGCYDSLSDLEVKEGTEDFIRLTYIVCGWTENEDPKDHTVCHGIVTGIKWTGPSGSYETGLPSGTSMPNVAVGNSLEEAAAALGSYYLKQPEMEKVLKHLFFGTLSEWEKLDGALEGEKKIKQYQFLPEPSREELKIQGKEAGCFREREEILYEIFRRRRHQEEYEEQIKEERQEIYLLWRKYAMDPKFLEKAKSGISQRMEAVTDLEKKRKHEEALEQEAVKKLRALLGDGEALIEAPGERYWRPRDLTFLLEGAGQSSIYKRLEEYKIDGKIPGRNRKDIISEVIVKISGVTEGEKVKISGEQLLEGTERIKEPVIEQLVREGALTARGCIFYTADKLLHRYKKQRDTRLMSHAVTAYEDCLNSRENLCGGTMASPIGNYVWSPAWNPLILEWSIKYYPDPKIKEGASGFENWRLKETDFDYEGETIGEEVFEPFTGRCILSPYGADYLSGMFKKYVSDEKYRDIGNKMTGMKILSQSLDGFHDKLITRKESVVVAPWMNRTLDQEITALTSRAIQGTELYEDLNQSKRNQRKPTEAFYPIRAGFGRIDRVRVIDSFGRVLKYDVGDVIVPENLRMGQDNPAPRFLLRPRILAPMRLRSRWIMQETGIGDEISPVFGWLWVNLLDSCLHIYHPDGTMAGSIQNTMRMDGSGIFEISLRNPPGQTGKEEEILDGMGPGLRGFAEGLLEAGRREPSTLPEFLKALDDSMWTSRSGGGTAQEQIQAGMGRPLALAGIEIKVEVKGSSPVPMIYDNSERAESLLDRLQIPLRIGDEVRQTDGTAGFYLHGEGGGFCVFHQCRSEKGTESRTAYLDQNTTLNMKTAKDALPTRLTVLFHPAGNISMTTGLLPVKEMKLSEAWTERAIENIYLTLYYGPFLTPQSQLQMFLPKAMEKEWSFLSFEKPGIKNEERDIKPPWMDMDQEEEWKQIKEGWLLLKAGAKEMG</sequence>
<proteinExistence type="predicted"/>